<dbReference type="AlphaFoldDB" id="A0A381RUZ3"/>
<evidence type="ECO:0000256" key="2">
    <source>
        <dbReference type="ARBA" id="ARBA00022801"/>
    </source>
</evidence>
<dbReference type="PANTHER" id="PTHR43763">
    <property type="entry name" value="XAA-PRO AMINOPEPTIDASE 1"/>
    <property type="match status" value="1"/>
</dbReference>
<organism evidence="6">
    <name type="scientific">marine metagenome</name>
    <dbReference type="NCBI Taxonomy" id="408172"/>
    <lineage>
        <taxon>unclassified sequences</taxon>
        <taxon>metagenomes</taxon>
        <taxon>ecological metagenomes</taxon>
    </lineage>
</organism>
<evidence type="ECO:0008006" key="7">
    <source>
        <dbReference type="Google" id="ProtNLM"/>
    </source>
</evidence>
<protein>
    <recommendedName>
        <fullName evidence="7">Peptidase M24 domain-containing protein</fullName>
    </recommendedName>
</protein>
<sequence>SEEKILEAKKFFNKNKVDYLLVTAPENIAWILNIRGHDSIFSPIPNARLLMNKNGDIHFFANPKKITMIKKSLPKKIIFHEENKIEKILTNLYKNKIFLDSLSCSIYYKNLLKKKNIIVEKIDPIHFFKSIKNITEIKNMKKSHLSDGVALTKFLFWIKKNFRKKKITELFAQKKLENFRKMNKSYKFPSFNTISGSGPNTAIIHYRASPKTNRSLRKGDLYLVDSGGQYSFGTTDVTRTISLDNKSNYIKEIYTRVLKGHIAVSNFPLKKNSTGSKVDQSARKFLKKIKLDYPHGTGHGVGYFLNVHEGPQSFSKNNKVNLRDGMIISNEPGYYKEGSFGIRIENLIYINQNKFEELTMVPIEKDLINKKMLNKNEINWI</sequence>
<evidence type="ECO:0000256" key="1">
    <source>
        <dbReference type="ARBA" id="ARBA00022723"/>
    </source>
</evidence>
<feature type="non-terminal residue" evidence="6">
    <location>
        <position position="1"/>
    </location>
</feature>
<keyword evidence="2" id="KW-0378">Hydrolase</keyword>
<evidence type="ECO:0000259" key="5">
    <source>
        <dbReference type="Pfam" id="PF16188"/>
    </source>
</evidence>
<dbReference type="CDD" id="cd01085">
    <property type="entry name" value="APP"/>
    <property type="match status" value="1"/>
</dbReference>
<dbReference type="GO" id="GO:0070006">
    <property type="term" value="F:metalloaminopeptidase activity"/>
    <property type="evidence" value="ECO:0007669"/>
    <property type="project" value="InterPro"/>
</dbReference>
<feature type="domain" description="Peptidase M24 C-terminal" evidence="5">
    <location>
        <begin position="354"/>
        <end position="381"/>
    </location>
</feature>
<dbReference type="EMBL" id="UINC01002276">
    <property type="protein sequence ID" value="SUZ94899.1"/>
    <property type="molecule type" value="Genomic_DNA"/>
</dbReference>
<keyword evidence="3" id="KW-0464">Manganese</keyword>
<dbReference type="PANTHER" id="PTHR43763:SF20">
    <property type="entry name" value="XAA-PRO AMINOPEPTIDASE APEPP"/>
    <property type="match status" value="1"/>
</dbReference>
<dbReference type="Gene3D" id="3.90.230.10">
    <property type="entry name" value="Creatinase/methionine aminopeptidase superfamily"/>
    <property type="match status" value="1"/>
</dbReference>
<proteinExistence type="predicted"/>
<dbReference type="InterPro" id="IPR000994">
    <property type="entry name" value="Pept_M24"/>
</dbReference>
<dbReference type="GO" id="GO:0046872">
    <property type="term" value="F:metal ion binding"/>
    <property type="evidence" value="ECO:0007669"/>
    <property type="project" value="UniProtKB-KW"/>
</dbReference>
<accession>A0A381RUZ3</accession>
<dbReference type="InterPro" id="IPR050422">
    <property type="entry name" value="X-Pro_aminopeptidase_P"/>
</dbReference>
<dbReference type="InterPro" id="IPR033740">
    <property type="entry name" value="Pept_M24B"/>
</dbReference>
<dbReference type="InterPro" id="IPR032416">
    <property type="entry name" value="Peptidase_M24_C"/>
</dbReference>
<dbReference type="InterPro" id="IPR029149">
    <property type="entry name" value="Creatin/AminoP/Spt16_N"/>
</dbReference>
<name>A0A381RUZ3_9ZZZZ</name>
<dbReference type="SUPFAM" id="SSF53092">
    <property type="entry name" value="Creatinase/prolidase N-terminal domain"/>
    <property type="match status" value="1"/>
</dbReference>
<dbReference type="InterPro" id="IPR036005">
    <property type="entry name" value="Creatinase/aminopeptidase-like"/>
</dbReference>
<gene>
    <name evidence="6" type="ORF">METZ01_LOCUS47753</name>
</gene>
<dbReference type="FunFam" id="3.90.230.10:FF:000007">
    <property type="entry name" value="Xaa-Pro aminopeptidase P"/>
    <property type="match status" value="1"/>
</dbReference>
<reference evidence="6" key="1">
    <citation type="submission" date="2018-05" db="EMBL/GenBank/DDBJ databases">
        <authorList>
            <person name="Lanie J.A."/>
            <person name="Ng W.-L."/>
            <person name="Kazmierczak K.M."/>
            <person name="Andrzejewski T.M."/>
            <person name="Davidsen T.M."/>
            <person name="Wayne K.J."/>
            <person name="Tettelin H."/>
            <person name="Glass J.I."/>
            <person name="Rusch D."/>
            <person name="Podicherti R."/>
            <person name="Tsui H.-C.T."/>
            <person name="Winkler M.E."/>
        </authorList>
    </citation>
    <scope>NUCLEOTIDE SEQUENCE</scope>
</reference>
<feature type="non-terminal residue" evidence="6">
    <location>
        <position position="381"/>
    </location>
</feature>
<dbReference type="GO" id="GO:0005737">
    <property type="term" value="C:cytoplasm"/>
    <property type="evidence" value="ECO:0007669"/>
    <property type="project" value="UniProtKB-ARBA"/>
</dbReference>
<evidence type="ECO:0000259" key="4">
    <source>
        <dbReference type="Pfam" id="PF00557"/>
    </source>
</evidence>
<evidence type="ECO:0000313" key="6">
    <source>
        <dbReference type="EMBL" id="SUZ94899.1"/>
    </source>
</evidence>
<dbReference type="Gene3D" id="3.40.350.10">
    <property type="entry name" value="Creatinase/prolidase N-terminal domain"/>
    <property type="match status" value="1"/>
</dbReference>
<evidence type="ECO:0000256" key="3">
    <source>
        <dbReference type="ARBA" id="ARBA00023211"/>
    </source>
</evidence>
<feature type="domain" description="Peptidase M24" evidence="4">
    <location>
        <begin position="139"/>
        <end position="351"/>
    </location>
</feature>
<dbReference type="Pfam" id="PF16188">
    <property type="entry name" value="Peptidase_M24_C"/>
    <property type="match status" value="1"/>
</dbReference>
<dbReference type="Pfam" id="PF00557">
    <property type="entry name" value="Peptidase_M24"/>
    <property type="match status" value="1"/>
</dbReference>
<dbReference type="SUPFAM" id="SSF55920">
    <property type="entry name" value="Creatinase/aminopeptidase"/>
    <property type="match status" value="1"/>
</dbReference>
<keyword evidence="1" id="KW-0479">Metal-binding</keyword>
<dbReference type="Pfam" id="PF16189">
    <property type="entry name" value="Creatinase_N_2"/>
    <property type="match status" value="1"/>
</dbReference>